<reference evidence="1" key="1">
    <citation type="journal article" date="2015" name="Nature">
        <title>Complex archaea that bridge the gap between prokaryotes and eukaryotes.</title>
        <authorList>
            <person name="Spang A."/>
            <person name="Saw J.H."/>
            <person name="Jorgensen S.L."/>
            <person name="Zaremba-Niedzwiedzka K."/>
            <person name="Martijn J."/>
            <person name="Lind A.E."/>
            <person name="van Eijk R."/>
            <person name="Schleper C."/>
            <person name="Guy L."/>
            <person name="Ettema T.J."/>
        </authorList>
    </citation>
    <scope>NUCLEOTIDE SEQUENCE</scope>
</reference>
<comment type="caution">
    <text evidence="1">The sequence shown here is derived from an EMBL/GenBank/DDBJ whole genome shotgun (WGS) entry which is preliminary data.</text>
</comment>
<dbReference type="AlphaFoldDB" id="A0A0F9REE1"/>
<sequence length="60" mass="7011">MMKPSECRSCQAKFEADLLLQMEIAHSAQLYGPERAEAELNELYEDFHPEHEEEKNKEGE</sequence>
<gene>
    <name evidence="1" type="ORF">LCGC14_0657710</name>
</gene>
<evidence type="ECO:0000313" key="1">
    <source>
        <dbReference type="EMBL" id="KKN47957.1"/>
    </source>
</evidence>
<name>A0A0F9REE1_9ZZZZ</name>
<organism evidence="1">
    <name type="scientific">marine sediment metagenome</name>
    <dbReference type="NCBI Taxonomy" id="412755"/>
    <lineage>
        <taxon>unclassified sequences</taxon>
        <taxon>metagenomes</taxon>
        <taxon>ecological metagenomes</taxon>
    </lineage>
</organism>
<proteinExistence type="predicted"/>
<protein>
    <submittedName>
        <fullName evidence="1">Uncharacterized protein</fullName>
    </submittedName>
</protein>
<accession>A0A0F9REE1</accession>
<dbReference type="EMBL" id="LAZR01001248">
    <property type="protein sequence ID" value="KKN47957.1"/>
    <property type="molecule type" value="Genomic_DNA"/>
</dbReference>